<dbReference type="CDD" id="cd00085">
    <property type="entry name" value="HNHc"/>
    <property type="match status" value="1"/>
</dbReference>
<protein>
    <recommendedName>
        <fullName evidence="1">HNH nuclease domain-containing protein</fullName>
    </recommendedName>
</protein>
<dbReference type="Gene3D" id="1.10.30.50">
    <property type="match status" value="1"/>
</dbReference>
<dbReference type="AlphaFoldDB" id="A0A0G1UW82"/>
<dbReference type="Pfam" id="PF01844">
    <property type="entry name" value="HNH"/>
    <property type="match status" value="1"/>
</dbReference>
<sequence length="211" mass="24396">MGLKTAKGRIQHAAYMRNWKDQKRKKLAELLASGKPLPIKTCKKCGQSKPISEFYVGYYFCIPCHNQRSIHWQKENPKRTALSNLRSSRKNKAKRYRAATMWKKANARRHAELNRRWKLRHPEKARALRKASKALHRSRLSQAQGRASAQQIRNRMAMWGNRCWICGDPAEEIDHVKPLAKGGSNWPANLRPICGKCNLKKGSQWPFKKAA</sequence>
<dbReference type="EMBL" id="LCPK01000004">
    <property type="protein sequence ID" value="KKU98316.1"/>
    <property type="molecule type" value="Genomic_DNA"/>
</dbReference>
<dbReference type="GO" id="GO:0003676">
    <property type="term" value="F:nucleic acid binding"/>
    <property type="evidence" value="ECO:0007669"/>
    <property type="project" value="InterPro"/>
</dbReference>
<dbReference type="Proteomes" id="UP000034694">
    <property type="component" value="Unassembled WGS sequence"/>
</dbReference>
<feature type="domain" description="HNH nuclease" evidence="1">
    <location>
        <begin position="150"/>
        <end position="199"/>
    </location>
</feature>
<reference evidence="2 3" key="1">
    <citation type="journal article" date="2015" name="Nature">
        <title>rRNA introns, odd ribosomes, and small enigmatic genomes across a large radiation of phyla.</title>
        <authorList>
            <person name="Brown C.T."/>
            <person name="Hug L.A."/>
            <person name="Thomas B.C."/>
            <person name="Sharon I."/>
            <person name="Castelle C.J."/>
            <person name="Singh A."/>
            <person name="Wilkins M.J."/>
            <person name="Williams K.H."/>
            <person name="Banfield J.F."/>
        </authorList>
    </citation>
    <scope>NUCLEOTIDE SEQUENCE [LARGE SCALE GENOMIC DNA]</scope>
</reference>
<evidence type="ECO:0000259" key="1">
    <source>
        <dbReference type="SMART" id="SM00507"/>
    </source>
</evidence>
<evidence type="ECO:0000313" key="2">
    <source>
        <dbReference type="EMBL" id="KKU98316.1"/>
    </source>
</evidence>
<accession>A0A0G1UW82</accession>
<name>A0A0G1UW82_9BACT</name>
<dbReference type="InterPro" id="IPR002711">
    <property type="entry name" value="HNH"/>
</dbReference>
<organism evidence="2 3">
    <name type="scientific">Candidatus Amesbacteria bacterium GW2011_GWB1_48_13</name>
    <dbReference type="NCBI Taxonomy" id="1618362"/>
    <lineage>
        <taxon>Bacteria</taxon>
        <taxon>Candidatus Amesiibacteriota</taxon>
    </lineage>
</organism>
<dbReference type="InterPro" id="IPR003615">
    <property type="entry name" value="HNH_nuc"/>
</dbReference>
<dbReference type="GO" id="GO:0004519">
    <property type="term" value="F:endonuclease activity"/>
    <property type="evidence" value="ECO:0007669"/>
    <property type="project" value="InterPro"/>
</dbReference>
<gene>
    <name evidence="2" type="ORF">UY28_C0004G0054</name>
</gene>
<comment type="caution">
    <text evidence="2">The sequence shown here is derived from an EMBL/GenBank/DDBJ whole genome shotgun (WGS) entry which is preliminary data.</text>
</comment>
<evidence type="ECO:0000313" key="3">
    <source>
        <dbReference type="Proteomes" id="UP000034694"/>
    </source>
</evidence>
<dbReference type="GO" id="GO:0008270">
    <property type="term" value="F:zinc ion binding"/>
    <property type="evidence" value="ECO:0007669"/>
    <property type="project" value="InterPro"/>
</dbReference>
<dbReference type="SMART" id="SM00507">
    <property type="entry name" value="HNHc"/>
    <property type="match status" value="1"/>
</dbReference>
<proteinExistence type="predicted"/>